<accession>A0A9D1U029</accession>
<comment type="caution">
    <text evidence="1">The sequence shown here is derived from an EMBL/GenBank/DDBJ whole genome shotgun (WGS) entry which is preliminary data.</text>
</comment>
<name>A0A9D1U029_9STAP</name>
<gene>
    <name evidence="1" type="ORF">H9891_07730</name>
</gene>
<sequence length="105" mass="12566">MRFFINYKYFPPMINDVFVNFDPVSIIVEENSQNDGYIFEALSLYDEFPFINSRAQMETRVNTIMLESFSVFPNKLGCEGEQYPLDDEMIGQLWKIKQKWMRMQP</sequence>
<protein>
    <submittedName>
        <fullName evidence="1">Uncharacterized protein</fullName>
    </submittedName>
</protein>
<dbReference type="EMBL" id="DXHR01000025">
    <property type="protein sequence ID" value="HIW13036.1"/>
    <property type="molecule type" value="Genomic_DNA"/>
</dbReference>
<dbReference type="Proteomes" id="UP000823989">
    <property type="component" value="Unassembled WGS sequence"/>
</dbReference>
<proteinExistence type="predicted"/>
<organism evidence="1 2">
    <name type="scientific">Candidatus Salinicoccus stercoripullorum</name>
    <dbReference type="NCBI Taxonomy" id="2838756"/>
    <lineage>
        <taxon>Bacteria</taxon>
        <taxon>Bacillati</taxon>
        <taxon>Bacillota</taxon>
        <taxon>Bacilli</taxon>
        <taxon>Bacillales</taxon>
        <taxon>Staphylococcaceae</taxon>
        <taxon>Salinicoccus</taxon>
    </lineage>
</organism>
<reference evidence="1" key="1">
    <citation type="journal article" date="2021" name="PeerJ">
        <title>Extensive microbial diversity within the chicken gut microbiome revealed by metagenomics and culture.</title>
        <authorList>
            <person name="Gilroy R."/>
            <person name="Ravi A."/>
            <person name="Getino M."/>
            <person name="Pursley I."/>
            <person name="Horton D.L."/>
            <person name="Alikhan N.F."/>
            <person name="Baker D."/>
            <person name="Gharbi K."/>
            <person name="Hall N."/>
            <person name="Watson M."/>
            <person name="Adriaenssens E.M."/>
            <person name="Foster-Nyarko E."/>
            <person name="Jarju S."/>
            <person name="Secka A."/>
            <person name="Antonio M."/>
            <person name="Oren A."/>
            <person name="Chaudhuri R.R."/>
            <person name="La Ragione R."/>
            <person name="Hildebrand F."/>
            <person name="Pallen M.J."/>
        </authorList>
    </citation>
    <scope>NUCLEOTIDE SEQUENCE</scope>
    <source>
        <strain evidence="1">ChiHjej13B12-752</strain>
    </source>
</reference>
<evidence type="ECO:0000313" key="2">
    <source>
        <dbReference type="Proteomes" id="UP000823989"/>
    </source>
</evidence>
<reference evidence="1" key="2">
    <citation type="submission" date="2021-04" db="EMBL/GenBank/DDBJ databases">
        <authorList>
            <person name="Gilroy R."/>
        </authorList>
    </citation>
    <scope>NUCLEOTIDE SEQUENCE</scope>
    <source>
        <strain evidence="1">ChiHjej13B12-752</strain>
    </source>
</reference>
<evidence type="ECO:0000313" key="1">
    <source>
        <dbReference type="EMBL" id="HIW13036.1"/>
    </source>
</evidence>
<dbReference type="AlphaFoldDB" id="A0A9D1U029"/>